<dbReference type="RefSeq" id="WP_137253485.1">
    <property type="nucleotide sequence ID" value="NZ_JBHSPQ010000001.1"/>
</dbReference>
<gene>
    <name evidence="1" type="ORF">FDA38_08565</name>
</gene>
<sequence>MADNRTEPPGFESDIKPLFREKDRQAMLRYFDLWSYDDVSRHSDRILARLRAGTMPCDAAWPEARTDLFQQWTESANPR</sequence>
<evidence type="ECO:0000313" key="2">
    <source>
        <dbReference type="Proteomes" id="UP000305836"/>
    </source>
</evidence>
<dbReference type="Proteomes" id="UP000305836">
    <property type="component" value="Unassembled WGS sequence"/>
</dbReference>
<evidence type="ECO:0000313" key="1">
    <source>
        <dbReference type="EMBL" id="TKK82796.1"/>
    </source>
</evidence>
<comment type="caution">
    <text evidence="1">The sequence shown here is derived from an EMBL/GenBank/DDBJ whole genome shotgun (WGS) entry which is preliminary data.</text>
</comment>
<accession>A0A4U3M5V6</accession>
<proteinExistence type="predicted"/>
<organism evidence="1 2">
    <name type="scientific">Kribbella jiaozuonensis</name>
    <dbReference type="NCBI Taxonomy" id="2575441"/>
    <lineage>
        <taxon>Bacteria</taxon>
        <taxon>Bacillati</taxon>
        <taxon>Actinomycetota</taxon>
        <taxon>Actinomycetes</taxon>
        <taxon>Propionibacteriales</taxon>
        <taxon>Kribbellaceae</taxon>
        <taxon>Kribbella</taxon>
    </lineage>
</organism>
<name>A0A4U3M5V6_9ACTN</name>
<dbReference type="EMBL" id="SZPZ01000001">
    <property type="protein sequence ID" value="TKK82796.1"/>
    <property type="molecule type" value="Genomic_DNA"/>
</dbReference>
<dbReference type="AlphaFoldDB" id="A0A4U3M5V6"/>
<protein>
    <submittedName>
        <fullName evidence="1">Uncharacterized protein</fullName>
    </submittedName>
</protein>
<reference evidence="1 2" key="1">
    <citation type="submission" date="2019-04" db="EMBL/GenBank/DDBJ databases">
        <title>Kribbella sp. NEAU-THZ 27 nov., a novel actinomycete isolated from soil.</title>
        <authorList>
            <person name="Duan L."/>
        </authorList>
    </citation>
    <scope>NUCLEOTIDE SEQUENCE [LARGE SCALE GENOMIC DNA]</scope>
    <source>
        <strain evidence="2">NEAU-THZ27</strain>
    </source>
</reference>
<keyword evidence="2" id="KW-1185">Reference proteome</keyword>
<dbReference type="OrthoDB" id="8236516at2"/>